<dbReference type="PROSITE" id="PS51382">
    <property type="entry name" value="SPX"/>
    <property type="match status" value="1"/>
</dbReference>
<organism evidence="2 3">
    <name type="scientific">Tetradesmus obliquus</name>
    <name type="common">Green alga</name>
    <name type="synonym">Acutodesmus obliquus</name>
    <dbReference type="NCBI Taxonomy" id="3088"/>
    <lineage>
        <taxon>Eukaryota</taxon>
        <taxon>Viridiplantae</taxon>
        <taxon>Chlorophyta</taxon>
        <taxon>core chlorophytes</taxon>
        <taxon>Chlorophyceae</taxon>
        <taxon>CS clade</taxon>
        <taxon>Sphaeropleales</taxon>
        <taxon>Scenedesmaceae</taxon>
        <taxon>Tetradesmus</taxon>
    </lineage>
</organism>
<keyword evidence="3" id="KW-1185">Reference proteome</keyword>
<dbReference type="PANTHER" id="PTHR45978">
    <property type="entry name" value="SPX DOMAIN-CONTAINING PROTEIN 3"/>
    <property type="match status" value="1"/>
</dbReference>
<dbReference type="InterPro" id="IPR031142">
    <property type="entry name" value="SPX_prot"/>
</dbReference>
<dbReference type="InterPro" id="IPR004331">
    <property type="entry name" value="SPX_dom"/>
</dbReference>
<dbReference type="Proteomes" id="UP001244341">
    <property type="component" value="Chromosome 14b"/>
</dbReference>
<gene>
    <name evidence="2" type="ORF">OEZ85_004542</name>
</gene>
<proteinExistence type="predicted"/>
<sequence length="184" mass="21008">MKFGRLLKTTSLDLPEMEALFSVYKSLKKQVKRLPFKDQLGQQGTLETLSEEEANFVEALSDTLHQLNEMFLEKEENSVIRVERLEHELAAATAPEQLNALHKDFVDFHGEVLLLVHWSILAYTATVKILKKHHKRTGLLVKAPQLGDLLSQPFCSTELMTSIAHRVEEDIQRLAEPEQHVVTL</sequence>
<feature type="domain" description="SPX" evidence="1">
    <location>
        <begin position="1"/>
        <end position="147"/>
    </location>
</feature>
<evidence type="ECO:0000313" key="2">
    <source>
        <dbReference type="EMBL" id="WIA22212.1"/>
    </source>
</evidence>
<dbReference type="EMBL" id="CP126221">
    <property type="protein sequence ID" value="WIA22212.1"/>
    <property type="molecule type" value="Genomic_DNA"/>
</dbReference>
<name>A0ABY8ULT1_TETOB</name>
<protein>
    <recommendedName>
        <fullName evidence="1">SPX domain-containing protein</fullName>
    </recommendedName>
</protein>
<evidence type="ECO:0000313" key="3">
    <source>
        <dbReference type="Proteomes" id="UP001244341"/>
    </source>
</evidence>
<dbReference type="PANTHER" id="PTHR45978:SF7">
    <property type="entry name" value="SPX DOMAIN-CONTAINING PROTEIN 4"/>
    <property type="match status" value="1"/>
</dbReference>
<accession>A0ABY8ULT1</accession>
<reference evidence="2 3" key="1">
    <citation type="submission" date="2023-05" db="EMBL/GenBank/DDBJ databases">
        <title>A 100% complete, gapless, phased diploid assembly of the Scenedesmus obliquus UTEX 3031 genome.</title>
        <authorList>
            <person name="Biondi T.C."/>
            <person name="Hanschen E.R."/>
            <person name="Kwon T."/>
            <person name="Eng W."/>
            <person name="Kruse C.P.S."/>
            <person name="Koehler S.I."/>
            <person name="Kunde Y."/>
            <person name="Gleasner C.D."/>
            <person name="You Mak K.T."/>
            <person name="Polle J."/>
            <person name="Hovde B.T."/>
            <person name="Starkenburg S.R."/>
        </authorList>
    </citation>
    <scope>NUCLEOTIDE SEQUENCE [LARGE SCALE GENOMIC DNA]</scope>
    <source>
        <strain evidence="2 3">DOE0152z</strain>
    </source>
</reference>
<evidence type="ECO:0000259" key="1">
    <source>
        <dbReference type="PROSITE" id="PS51382"/>
    </source>
</evidence>